<dbReference type="EMBL" id="HBGF01043981">
    <property type="protein sequence ID" value="CAD9144385.1"/>
    <property type="molecule type" value="Transcribed_RNA"/>
</dbReference>
<dbReference type="Gene3D" id="3.30.70.60">
    <property type="match status" value="1"/>
</dbReference>
<dbReference type="AlphaFoldDB" id="A0A7S1QPG0"/>
<dbReference type="InterPro" id="IPR014717">
    <property type="entry name" value="Transl_elong_EF1B/ribsomal_bS6"/>
</dbReference>
<accession>A0A7S1QPG0</accession>
<name>A0A7S1QPG0_NEODS</name>
<evidence type="ECO:0000313" key="1">
    <source>
        <dbReference type="EMBL" id="CAD9144385.1"/>
    </source>
</evidence>
<reference evidence="1" key="1">
    <citation type="submission" date="2021-01" db="EMBL/GenBank/DDBJ databases">
        <authorList>
            <person name="Corre E."/>
            <person name="Pelletier E."/>
            <person name="Niang G."/>
            <person name="Scheremetjew M."/>
            <person name="Finn R."/>
            <person name="Kale V."/>
            <person name="Holt S."/>
            <person name="Cochrane G."/>
            <person name="Meng A."/>
            <person name="Brown T."/>
            <person name="Cohen L."/>
        </authorList>
    </citation>
    <scope>NUCLEOTIDE SEQUENCE</scope>
    <source>
        <strain evidence="1">CCAP 1951/1</strain>
    </source>
</reference>
<evidence type="ECO:0008006" key="2">
    <source>
        <dbReference type="Google" id="ProtNLM"/>
    </source>
</evidence>
<gene>
    <name evidence="1" type="ORF">NDES1114_LOCUS29419</name>
</gene>
<organism evidence="1">
    <name type="scientific">Neobodo designis</name>
    <name type="common">Flagellated protozoan</name>
    <name type="synonym">Bodo designis</name>
    <dbReference type="NCBI Taxonomy" id="312471"/>
    <lineage>
        <taxon>Eukaryota</taxon>
        <taxon>Discoba</taxon>
        <taxon>Euglenozoa</taxon>
        <taxon>Kinetoplastea</taxon>
        <taxon>Metakinetoplastina</taxon>
        <taxon>Neobodonida</taxon>
        <taxon>Neobodo</taxon>
    </lineage>
</organism>
<protein>
    <recommendedName>
        <fullName evidence="2">Ribosomal protein S6</fullName>
    </recommendedName>
</protein>
<sequence length="154" mass="17986">MVFYNFVIALRMRPRNHTKAMLRELALEIFQAGGVIRQLSNEGVIRTYKGFRDPNGGQHFNSRFINLQVDLSDTESVKLRQRLREHPDVLKNVMTVAEHNPAVTNSSAAFKLDAFTRMEQEMAWPPQVTADAYEHIDMNWKEFSRARWSNYLRS</sequence>
<proteinExistence type="predicted"/>